<reference evidence="3 4" key="1">
    <citation type="submission" date="2019-09" db="EMBL/GenBank/DDBJ databases">
        <authorList>
            <person name="Chandra G."/>
            <person name="Truman W A."/>
        </authorList>
    </citation>
    <scope>NUCLEOTIDE SEQUENCE [LARGE SCALE GENOMIC DNA]</scope>
    <source>
        <strain evidence="3">PS854</strain>
    </source>
</reference>
<dbReference type="GO" id="GO:0016491">
    <property type="term" value="F:oxidoreductase activity"/>
    <property type="evidence" value="ECO:0007669"/>
    <property type="project" value="UniProtKB-KW"/>
</dbReference>
<protein>
    <submittedName>
        <fullName evidence="3">Scyllo-inositol 2-dehydrogenase (NAD(+))</fullName>
        <ecNumber evidence="3">1.1.1.370</ecNumber>
    </submittedName>
</protein>
<name>A0A5E7LX85_PSEFL</name>
<dbReference type="InterPro" id="IPR000683">
    <property type="entry name" value="Gfo/Idh/MocA-like_OxRdtase_N"/>
</dbReference>
<dbReference type="Gene3D" id="3.40.50.720">
    <property type="entry name" value="NAD(P)-binding Rossmann-like Domain"/>
    <property type="match status" value="1"/>
</dbReference>
<feature type="domain" description="GFO/IDH/MocA-like oxidoreductase" evidence="2">
    <location>
        <begin position="145"/>
        <end position="250"/>
    </location>
</feature>
<proteinExistence type="predicted"/>
<dbReference type="PANTHER" id="PTHR43377:SF8">
    <property type="entry name" value="BLR3664 PROTEIN"/>
    <property type="match status" value="1"/>
</dbReference>
<dbReference type="InterPro" id="IPR036291">
    <property type="entry name" value="NAD(P)-bd_dom_sf"/>
</dbReference>
<dbReference type="AlphaFoldDB" id="A0A5E7LX85"/>
<gene>
    <name evidence="3" type="primary">iolX</name>
    <name evidence="3" type="ORF">PS854_03651</name>
</gene>
<evidence type="ECO:0000259" key="1">
    <source>
        <dbReference type="Pfam" id="PF01408"/>
    </source>
</evidence>
<accession>A0A5E7LX85</accession>
<organism evidence="3 4">
    <name type="scientific">Pseudomonas fluorescens</name>
    <dbReference type="NCBI Taxonomy" id="294"/>
    <lineage>
        <taxon>Bacteria</taxon>
        <taxon>Pseudomonadati</taxon>
        <taxon>Pseudomonadota</taxon>
        <taxon>Gammaproteobacteria</taxon>
        <taxon>Pseudomonadales</taxon>
        <taxon>Pseudomonadaceae</taxon>
        <taxon>Pseudomonas</taxon>
    </lineage>
</organism>
<sequence>MEFTFQQEPQEDRILNWPLRIALIGAGNMGQQHYQHLKSLAEATLCAVADPGPQAVALAAEWGVGYFADYRQMLEQAKPDAVIVANPNTLHVSTALDCLAAGVPVLLEKPVGVHLDEARELVAASKASGVPVLVGHHRRHNPLIVRAHELIHSGALGRLTTVTALWQLRKPDSYFETPWRREAGAGMLLTNLIHDLDLLRHLCGEVRQVQAITSNAIRGFANEDCAAVLLQFDNGALGSLTGSDAVAAPWSWELDSGENPVYPRQADQPCYLLAGTGGALSIPQLKRWHYNEFDGGWHQPLLQAQESFSADEALRLQLQHFVRVARREVEPLVSAADAARTLALIEAIREAAETGRACVPSLIED</sequence>
<feature type="domain" description="Gfo/Idh/MocA-like oxidoreductase N-terminal" evidence="1">
    <location>
        <begin position="19"/>
        <end position="136"/>
    </location>
</feature>
<dbReference type="InterPro" id="IPR051450">
    <property type="entry name" value="Gfo/Idh/MocA_Oxidoreductases"/>
</dbReference>
<dbReference type="EMBL" id="CABVIF010000007">
    <property type="protein sequence ID" value="VVP18001.1"/>
    <property type="molecule type" value="Genomic_DNA"/>
</dbReference>
<dbReference type="PANTHER" id="PTHR43377">
    <property type="entry name" value="BILIVERDIN REDUCTASE A"/>
    <property type="match status" value="1"/>
</dbReference>
<dbReference type="GO" id="GO:0000166">
    <property type="term" value="F:nucleotide binding"/>
    <property type="evidence" value="ECO:0007669"/>
    <property type="project" value="InterPro"/>
</dbReference>
<dbReference type="Proteomes" id="UP000327111">
    <property type="component" value="Unassembled WGS sequence"/>
</dbReference>
<evidence type="ECO:0000313" key="3">
    <source>
        <dbReference type="EMBL" id="VVP18001.1"/>
    </source>
</evidence>
<evidence type="ECO:0000259" key="2">
    <source>
        <dbReference type="Pfam" id="PF22725"/>
    </source>
</evidence>
<dbReference type="Gene3D" id="3.30.360.10">
    <property type="entry name" value="Dihydrodipicolinate Reductase, domain 2"/>
    <property type="match status" value="1"/>
</dbReference>
<dbReference type="SUPFAM" id="SSF55347">
    <property type="entry name" value="Glyceraldehyde-3-phosphate dehydrogenase-like, C-terminal domain"/>
    <property type="match status" value="1"/>
</dbReference>
<dbReference type="InterPro" id="IPR055170">
    <property type="entry name" value="GFO_IDH_MocA-like_dom"/>
</dbReference>
<evidence type="ECO:0000313" key="4">
    <source>
        <dbReference type="Proteomes" id="UP000327111"/>
    </source>
</evidence>
<dbReference type="Pfam" id="PF01408">
    <property type="entry name" value="GFO_IDH_MocA"/>
    <property type="match status" value="1"/>
</dbReference>
<dbReference type="Pfam" id="PF22725">
    <property type="entry name" value="GFO_IDH_MocA_C3"/>
    <property type="match status" value="1"/>
</dbReference>
<dbReference type="SUPFAM" id="SSF51735">
    <property type="entry name" value="NAD(P)-binding Rossmann-fold domains"/>
    <property type="match status" value="1"/>
</dbReference>
<dbReference type="EC" id="1.1.1.370" evidence="3"/>
<keyword evidence="3" id="KW-0560">Oxidoreductase</keyword>